<dbReference type="EMBL" id="MT144007">
    <property type="protein sequence ID" value="QJA46316.1"/>
    <property type="molecule type" value="Genomic_DNA"/>
</dbReference>
<organism evidence="1">
    <name type="scientific">viral metagenome</name>
    <dbReference type="NCBI Taxonomy" id="1070528"/>
    <lineage>
        <taxon>unclassified sequences</taxon>
        <taxon>metagenomes</taxon>
        <taxon>organismal metagenomes</taxon>
    </lineage>
</organism>
<dbReference type="EMBL" id="MT144597">
    <property type="protein sequence ID" value="QJH94168.1"/>
    <property type="molecule type" value="Genomic_DNA"/>
</dbReference>
<proteinExistence type="predicted"/>
<evidence type="ECO:0000313" key="1">
    <source>
        <dbReference type="EMBL" id="QJA46316.1"/>
    </source>
</evidence>
<evidence type="ECO:0008006" key="3">
    <source>
        <dbReference type="Google" id="ProtNLM"/>
    </source>
</evidence>
<dbReference type="AlphaFoldDB" id="A0A6H1ZEH1"/>
<reference evidence="1" key="1">
    <citation type="submission" date="2020-03" db="EMBL/GenBank/DDBJ databases">
        <title>The deep terrestrial virosphere.</title>
        <authorList>
            <person name="Holmfeldt K."/>
            <person name="Nilsson E."/>
            <person name="Simone D."/>
            <person name="Lopez-Fernandez M."/>
            <person name="Wu X."/>
            <person name="de Brujin I."/>
            <person name="Lundin D."/>
            <person name="Andersson A."/>
            <person name="Bertilsson S."/>
            <person name="Dopson M."/>
        </authorList>
    </citation>
    <scope>NUCLEOTIDE SEQUENCE</scope>
    <source>
        <strain evidence="1">TM448A00373</strain>
        <strain evidence="2">TM448B00195</strain>
    </source>
</reference>
<protein>
    <recommendedName>
        <fullName evidence="3">HNH endonuclease</fullName>
    </recommendedName>
</protein>
<sequence length="103" mass="12471">MKRTQLKKIGKWGRLWIKERAKLKKIYQNKGITICELNFSGCWHNEYLGFAHLEKRAFYRQFPHLLGSFNHTLLACNYCHGIIENDRELTKKMFDKLRLNIKW</sequence>
<gene>
    <name evidence="1" type="ORF">TM448A00373_0023</name>
    <name evidence="2" type="ORF">TM448B00195_0008</name>
</gene>
<name>A0A6H1ZEH1_9ZZZZ</name>
<accession>A0A6H1ZEH1</accession>
<evidence type="ECO:0000313" key="2">
    <source>
        <dbReference type="EMBL" id="QJH94168.1"/>
    </source>
</evidence>